<keyword evidence="1" id="KW-1133">Transmembrane helix</keyword>
<sequence length="184" mass="21316">MDRLWECLCCSIIVQIPMTAKQNKKKERKVEEKLCLYHPHPQPYLPPFRRHHRSTHGEAILGLELDEAPPKDDAMAPIGCVWVCKGANEVVENSGRFDAKLKSWWILPTSNPIAVTLDSFIRVTLTLSMIIWAFVYVGLLWRDEDFVKVALGKMNPHIAFMRLAKRREYYKEGTGHPMLDNMLR</sequence>
<dbReference type="AlphaFoldDB" id="A0AAN9SMF2"/>
<evidence type="ECO:0000313" key="3">
    <source>
        <dbReference type="Proteomes" id="UP001386955"/>
    </source>
</evidence>
<feature type="transmembrane region" description="Helical" evidence="1">
    <location>
        <begin position="120"/>
        <end position="141"/>
    </location>
</feature>
<proteinExistence type="predicted"/>
<keyword evidence="1" id="KW-0812">Transmembrane</keyword>
<name>A0AAN9SMF2_PSOTE</name>
<evidence type="ECO:0000313" key="2">
    <source>
        <dbReference type="EMBL" id="KAK7400799.1"/>
    </source>
</evidence>
<protein>
    <submittedName>
        <fullName evidence="2">Uncharacterized protein</fullName>
    </submittedName>
</protein>
<dbReference type="Proteomes" id="UP001386955">
    <property type="component" value="Unassembled WGS sequence"/>
</dbReference>
<dbReference type="EMBL" id="JAYMYS010000003">
    <property type="protein sequence ID" value="KAK7400799.1"/>
    <property type="molecule type" value="Genomic_DNA"/>
</dbReference>
<gene>
    <name evidence="2" type="ORF">VNO78_12106</name>
</gene>
<keyword evidence="3" id="KW-1185">Reference proteome</keyword>
<organism evidence="2 3">
    <name type="scientific">Psophocarpus tetragonolobus</name>
    <name type="common">Winged bean</name>
    <name type="synonym">Dolichos tetragonolobus</name>
    <dbReference type="NCBI Taxonomy" id="3891"/>
    <lineage>
        <taxon>Eukaryota</taxon>
        <taxon>Viridiplantae</taxon>
        <taxon>Streptophyta</taxon>
        <taxon>Embryophyta</taxon>
        <taxon>Tracheophyta</taxon>
        <taxon>Spermatophyta</taxon>
        <taxon>Magnoliopsida</taxon>
        <taxon>eudicotyledons</taxon>
        <taxon>Gunneridae</taxon>
        <taxon>Pentapetalae</taxon>
        <taxon>rosids</taxon>
        <taxon>fabids</taxon>
        <taxon>Fabales</taxon>
        <taxon>Fabaceae</taxon>
        <taxon>Papilionoideae</taxon>
        <taxon>50 kb inversion clade</taxon>
        <taxon>NPAAA clade</taxon>
        <taxon>indigoferoid/millettioid clade</taxon>
        <taxon>Phaseoleae</taxon>
        <taxon>Psophocarpus</taxon>
    </lineage>
</organism>
<accession>A0AAN9SMF2</accession>
<keyword evidence="1" id="KW-0472">Membrane</keyword>
<comment type="caution">
    <text evidence="2">The sequence shown here is derived from an EMBL/GenBank/DDBJ whole genome shotgun (WGS) entry which is preliminary data.</text>
</comment>
<evidence type="ECO:0000256" key="1">
    <source>
        <dbReference type="SAM" id="Phobius"/>
    </source>
</evidence>
<reference evidence="2 3" key="1">
    <citation type="submission" date="2024-01" db="EMBL/GenBank/DDBJ databases">
        <title>The genomes of 5 underutilized Papilionoideae crops provide insights into root nodulation and disease resistanc.</title>
        <authorList>
            <person name="Jiang F."/>
        </authorList>
    </citation>
    <scope>NUCLEOTIDE SEQUENCE [LARGE SCALE GENOMIC DNA]</scope>
    <source>
        <strain evidence="2">DUOXIRENSHENG_FW03</strain>
        <tissue evidence="2">Leaves</tissue>
    </source>
</reference>